<organism evidence="6 7">
    <name type="scientific">Seminavis robusta</name>
    <dbReference type="NCBI Taxonomy" id="568900"/>
    <lineage>
        <taxon>Eukaryota</taxon>
        <taxon>Sar</taxon>
        <taxon>Stramenopiles</taxon>
        <taxon>Ochrophyta</taxon>
        <taxon>Bacillariophyta</taxon>
        <taxon>Bacillariophyceae</taxon>
        <taxon>Bacillariophycidae</taxon>
        <taxon>Naviculales</taxon>
        <taxon>Naviculaceae</taxon>
        <taxon>Seminavis</taxon>
    </lineage>
</organism>
<reference evidence="6" key="1">
    <citation type="submission" date="2020-06" db="EMBL/GenBank/DDBJ databases">
        <authorList>
            <consortium name="Plant Systems Biology data submission"/>
        </authorList>
    </citation>
    <scope>NUCLEOTIDE SEQUENCE</scope>
    <source>
        <strain evidence="6">D6</strain>
    </source>
</reference>
<keyword evidence="1" id="KW-0479">Metal-binding</keyword>
<keyword evidence="3" id="KW-0862">Zinc</keyword>
<name>A0A9N8HBJ7_9STRA</name>
<evidence type="ECO:0000259" key="5">
    <source>
        <dbReference type="PROSITE" id="PS50865"/>
    </source>
</evidence>
<dbReference type="PROSITE" id="PS50865">
    <property type="entry name" value="ZF_MYND_2"/>
    <property type="match status" value="1"/>
</dbReference>
<dbReference type="InterPro" id="IPR002893">
    <property type="entry name" value="Znf_MYND"/>
</dbReference>
<evidence type="ECO:0000256" key="1">
    <source>
        <dbReference type="ARBA" id="ARBA00022723"/>
    </source>
</evidence>
<proteinExistence type="predicted"/>
<evidence type="ECO:0000256" key="2">
    <source>
        <dbReference type="ARBA" id="ARBA00022771"/>
    </source>
</evidence>
<dbReference type="Gene3D" id="6.10.140.2220">
    <property type="match status" value="1"/>
</dbReference>
<keyword evidence="7" id="KW-1185">Reference proteome</keyword>
<evidence type="ECO:0000313" key="6">
    <source>
        <dbReference type="EMBL" id="CAB9508301.1"/>
    </source>
</evidence>
<dbReference type="GO" id="GO:0008270">
    <property type="term" value="F:zinc ion binding"/>
    <property type="evidence" value="ECO:0007669"/>
    <property type="project" value="UniProtKB-KW"/>
</dbReference>
<dbReference type="EMBL" id="CAICTM010000340">
    <property type="protein sequence ID" value="CAB9508301.1"/>
    <property type="molecule type" value="Genomic_DNA"/>
</dbReference>
<protein>
    <submittedName>
        <fullName evidence="6">Inherit from euNOG: MYND finger</fullName>
    </submittedName>
</protein>
<dbReference type="InterPro" id="IPR046824">
    <property type="entry name" value="Mss51-like_C"/>
</dbReference>
<accession>A0A9N8HBJ7</accession>
<gene>
    <name evidence="6" type="ORF">SEMRO_341_G121610.1</name>
</gene>
<evidence type="ECO:0000256" key="3">
    <source>
        <dbReference type="ARBA" id="ARBA00022833"/>
    </source>
</evidence>
<dbReference type="OrthoDB" id="45756at2759"/>
<dbReference type="Pfam" id="PF20179">
    <property type="entry name" value="MSS51_C"/>
    <property type="match status" value="1"/>
</dbReference>
<dbReference type="PANTHER" id="PTHR28069">
    <property type="entry name" value="GH20023P"/>
    <property type="match status" value="1"/>
</dbReference>
<dbReference type="AlphaFoldDB" id="A0A9N8HBJ7"/>
<sequence length="458" mass="52466">MVDFQVLPINLAYCGKCCAKCCENNGRLLKCTSCKQAFYCSKDCQKSDWKKHKVECKLLKAFKAGYDILPGSPADRQTKAHNFLQSVPLLLMGGSDPNLPTMEQFEKADTARFIGFATCRACSICLKNDFQSPAAIIDWKCCPQCNYGWCCGEQHWQEYSGRHTTEICQKYQQATAIALFKFKHIVNFNENFLAMPQRPQRDSPTAFPTNWEAYFQLRFAEDYRPNDYVPGFYAASTSLLSQPVTCLYAMFKYGKEHFITKKELTIHIVGADTYEVPATHVWEEILHFLPQVQTLTIQFVGPAACKSIKPPTQEYPTKTHEPCPDCQARRRERQVGMFGYTYHEYEQLYLQTHRHNKPDLIVAFNSGIHEVDTESWKTSLQVILGLNVPTYFTSYNESEAVKDLALLREQNANLLQENVKQNPFGENFWTIEAPSLEMGVDKFFACNMYGTLFCGRSS</sequence>
<dbReference type="Pfam" id="PF01753">
    <property type="entry name" value="zf-MYND"/>
    <property type="match status" value="1"/>
</dbReference>
<comment type="caution">
    <text evidence="6">The sequence shown here is derived from an EMBL/GenBank/DDBJ whole genome shotgun (WGS) entry which is preliminary data.</text>
</comment>
<dbReference type="PANTHER" id="PTHR28069:SF1">
    <property type="entry name" value="PROTEIN MSS51, MITOCHONDRIAL"/>
    <property type="match status" value="1"/>
</dbReference>
<keyword evidence="2 4" id="KW-0863">Zinc-finger</keyword>
<dbReference type="Proteomes" id="UP001153069">
    <property type="component" value="Unassembled WGS sequence"/>
</dbReference>
<evidence type="ECO:0000256" key="4">
    <source>
        <dbReference type="PROSITE-ProRule" id="PRU00134"/>
    </source>
</evidence>
<dbReference type="SUPFAM" id="SSF144232">
    <property type="entry name" value="HIT/MYND zinc finger-like"/>
    <property type="match status" value="1"/>
</dbReference>
<feature type="domain" description="MYND-type" evidence="5">
    <location>
        <begin position="18"/>
        <end position="56"/>
    </location>
</feature>
<evidence type="ECO:0000313" key="7">
    <source>
        <dbReference type="Proteomes" id="UP001153069"/>
    </source>
</evidence>